<dbReference type="AlphaFoldDB" id="A0A9D2NWI0"/>
<protein>
    <submittedName>
        <fullName evidence="1">Uncharacterized protein</fullName>
    </submittedName>
</protein>
<evidence type="ECO:0000313" key="2">
    <source>
        <dbReference type="Proteomes" id="UP000823894"/>
    </source>
</evidence>
<comment type="caution">
    <text evidence="1">The sequence shown here is derived from an EMBL/GenBank/DDBJ whole genome shotgun (WGS) entry which is preliminary data.</text>
</comment>
<accession>A0A9D2NWI0</accession>
<sequence>MQVKFYCDLYISENWVNKKRKIMERLQKNRIQPAVYVIALAQGKQNQLEFFSGMLLKQHIFDDAELFVVGIADGYLDALYLVEEMTEAAYRETGNADIREWILRRQSEYDDTERRY</sequence>
<reference evidence="1" key="1">
    <citation type="journal article" date="2021" name="PeerJ">
        <title>Extensive microbial diversity within the chicken gut microbiome revealed by metagenomics and culture.</title>
        <authorList>
            <person name="Gilroy R."/>
            <person name="Ravi A."/>
            <person name="Getino M."/>
            <person name="Pursley I."/>
            <person name="Horton D.L."/>
            <person name="Alikhan N.F."/>
            <person name="Baker D."/>
            <person name="Gharbi K."/>
            <person name="Hall N."/>
            <person name="Watson M."/>
            <person name="Adriaenssens E.M."/>
            <person name="Foster-Nyarko E."/>
            <person name="Jarju S."/>
            <person name="Secka A."/>
            <person name="Antonio M."/>
            <person name="Oren A."/>
            <person name="Chaudhuri R.R."/>
            <person name="La Ragione R."/>
            <person name="Hildebrand F."/>
            <person name="Pallen M.J."/>
        </authorList>
    </citation>
    <scope>NUCLEOTIDE SEQUENCE</scope>
    <source>
        <strain evidence="1">ChiGjej1B1-1692</strain>
    </source>
</reference>
<organism evidence="1 2">
    <name type="scientific">Candidatus Mediterraneibacter faecigallinarum</name>
    <dbReference type="NCBI Taxonomy" id="2838669"/>
    <lineage>
        <taxon>Bacteria</taxon>
        <taxon>Bacillati</taxon>
        <taxon>Bacillota</taxon>
        <taxon>Clostridia</taxon>
        <taxon>Lachnospirales</taxon>
        <taxon>Lachnospiraceae</taxon>
        <taxon>Mediterraneibacter</taxon>
    </lineage>
</organism>
<evidence type="ECO:0000313" key="1">
    <source>
        <dbReference type="EMBL" id="HJC38723.1"/>
    </source>
</evidence>
<name>A0A9D2NWI0_9FIRM</name>
<proteinExistence type="predicted"/>
<dbReference type="Proteomes" id="UP000823894">
    <property type="component" value="Unassembled WGS sequence"/>
</dbReference>
<gene>
    <name evidence="1" type="ORF">H9757_06645</name>
</gene>
<reference evidence="1" key="2">
    <citation type="submission" date="2021-04" db="EMBL/GenBank/DDBJ databases">
        <authorList>
            <person name="Gilroy R."/>
        </authorList>
    </citation>
    <scope>NUCLEOTIDE SEQUENCE</scope>
    <source>
        <strain evidence="1">ChiGjej1B1-1692</strain>
    </source>
</reference>
<dbReference type="EMBL" id="DWWK01000094">
    <property type="protein sequence ID" value="HJC38723.1"/>
    <property type="molecule type" value="Genomic_DNA"/>
</dbReference>